<keyword evidence="3" id="KW-1185">Reference proteome</keyword>
<proteinExistence type="predicted"/>
<reference evidence="2 3" key="1">
    <citation type="submission" date="2014-04" db="EMBL/GenBank/DDBJ databases">
        <title>A new species of microsporidia sheds light on the evolution of extreme parasitism.</title>
        <authorList>
            <person name="Haag K.L."/>
            <person name="James T.Y."/>
            <person name="Larsson R."/>
            <person name="Schaer T.M."/>
            <person name="Refardt D."/>
            <person name="Pombert J.-F."/>
            <person name="Ebert D."/>
        </authorList>
    </citation>
    <scope>NUCLEOTIDE SEQUENCE [LARGE SCALE GENOMIC DNA]</scope>
    <source>
        <strain evidence="2 3">UGP3</strain>
        <tissue evidence="2">Spores</tissue>
    </source>
</reference>
<accession>A0A098VVR1</accession>
<evidence type="ECO:0000313" key="3">
    <source>
        <dbReference type="Proteomes" id="UP000029725"/>
    </source>
</evidence>
<sequence length="382" mass="43791">MDTWDLVKFLIVSFLPWILGKLFKALANAAKAQPQSDKQLMITVPSLWDRIRISILIVAVINYFWISLGGGCPKNFFQQIGADVDVPIFQLRTHYTDFVTRQAEASKSFSTVFETLKDSCCASGDADEFDLFRERLWNRKKLPSVPFFSSQDDPLVSDDGLKYQRLQCLFERLKSPSRRSNYLQYGEHAFLNCDWCTDEMDFCLFAIFSAAKDYCVFLVIIGLASVKKEKGSWRKILVVLTLFFGIFESLYYLAPHEVASLDIYADLFSDAENVGLTQKLTIIRHLFFGVCLLVALMFDNGIHTTNIEQIADITKQHESIKDLINLERLQKTVLVANKELRKHYISNFDKIENLTKASPEEFNRPTNFDVLDSVLAAKEDCQ</sequence>
<name>A0A098VVR1_9MICR</name>
<comment type="caution">
    <text evidence="2">The sequence shown here is derived from an EMBL/GenBank/DDBJ whole genome shotgun (WGS) entry which is preliminary data.</text>
</comment>
<feature type="transmembrane region" description="Helical" evidence="1">
    <location>
        <begin position="204"/>
        <end position="224"/>
    </location>
</feature>
<keyword evidence="1" id="KW-1133">Transmembrane helix</keyword>
<keyword evidence="1" id="KW-0472">Membrane</keyword>
<evidence type="ECO:0000313" key="2">
    <source>
        <dbReference type="EMBL" id="KGG53042.1"/>
    </source>
</evidence>
<dbReference type="EMBL" id="JMKJ01000017">
    <property type="protein sequence ID" value="KGG53042.1"/>
    <property type="molecule type" value="Genomic_DNA"/>
</dbReference>
<feature type="transmembrane region" description="Helical" evidence="1">
    <location>
        <begin position="282"/>
        <end position="298"/>
    </location>
</feature>
<dbReference type="PANTHER" id="PTHR39470">
    <property type="entry name" value="CHROMOSOME 10, WHOLE GENOME SHOTGUN SEQUENCE"/>
    <property type="match status" value="1"/>
</dbReference>
<dbReference type="OrthoDB" id="4218123at2759"/>
<feature type="transmembrane region" description="Helical" evidence="1">
    <location>
        <begin position="47"/>
        <end position="66"/>
    </location>
</feature>
<dbReference type="HOGENOM" id="CLU_723785_0_0_1"/>
<keyword evidence="1" id="KW-0812">Transmembrane</keyword>
<evidence type="ECO:0000256" key="1">
    <source>
        <dbReference type="SAM" id="Phobius"/>
    </source>
</evidence>
<dbReference type="RefSeq" id="XP_013239478.1">
    <property type="nucleotide sequence ID" value="XM_013384024.1"/>
</dbReference>
<feature type="transmembrane region" description="Helical" evidence="1">
    <location>
        <begin position="236"/>
        <end position="254"/>
    </location>
</feature>
<dbReference type="Proteomes" id="UP000029725">
    <property type="component" value="Unassembled WGS sequence"/>
</dbReference>
<dbReference type="AlphaFoldDB" id="A0A098VVR1"/>
<protein>
    <submittedName>
        <fullName evidence="2">Uncharacterized protein</fullName>
    </submittedName>
</protein>
<feature type="transmembrane region" description="Helical" evidence="1">
    <location>
        <begin position="6"/>
        <end position="26"/>
    </location>
</feature>
<gene>
    <name evidence="2" type="ORF">DI09_115p80</name>
</gene>
<dbReference type="PANTHER" id="PTHR39470:SF1">
    <property type="entry name" value="CHORISMATE SYNTHASE PROTEIN"/>
    <property type="match status" value="1"/>
</dbReference>
<dbReference type="VEuPathDB" id="MicrosporidiaDB:DI09_115p80"/>
<dbReference type="GeneID" id="25258078"/>
<organism evidence="2 3">
    <name type="scientific">Mitosporidium daphniae</name>
    <dbReference type="NCBI Taxonomy" id="1485682"/>
    <lineage>
        <taxon>Eukaryota</taxon>
        <taxon>Fungi</taxon>
        <taxon>Fungi incertae sedis</taxon>
        <taxon>Microsporidia</taxon>
        <taxon>Mitosporidium</taxon>
    </lineage>
</organism>